<dbReference type="InterPro" id="IPR036736">
    <property type="entry name" value="ACP-like_sf"/>
</dbReference>
<dbReference type="STRING" id="1859473.BG261_06220"/>
<dbReference type="NCBIfam" id="TIGR01688">
    <property type="entry name" value="dltC"/>
    <property type="match status" value="1"/>
</dbReference>
<evidence type="ECO:0000256" key="1">
    <source>
        <dbReference type="ARBA" id="ARBA00022450"/>
    </source>
</evidence>
<comment type="similarity">
    <text evidence="5">Belongs to the DltC family.</text>
</comment>
<dbReference type="NCBIfam" id="NF003464">
    <property type="entry name" value="PRK05087.1"/>
    <property type="match status" value="1"/>
</dbReference>
<organism evidence="7 8">
    <name type="scientific">Floricoccus tropicus</name>
    <dbReference type="NCBI Taxonomy" id="1859473"/>
    <lineage>
        <taxon>Bacteria</taxon>
        <taxon>Bacillati</taxon>
        <taxon>Bacillota</taxon>
        <taxon>Bacilli</taxon>
        <taxon>Lactobacillales</taxon>
        <taxon>Streptococcaceae</taxon>
        <taxon>Floricoccus</taxon>
    </lineage>
</organism>
<gene>
    <name evidence="5" type="primary">dltC</name>
    <name evidence="7" type="ORF">BG261_06220</name>
</gene>
<comment type="PTM">
    <text evidence="5">4'-phosphopantetheine is transferred from CoA to a specific serine of apo-DCP.</text>
</comment>
<dbReference type="RefSeq" id="WP_070792891.1">
    <property type="nucleotide sequence ID" value="NZ_MKIR01000024.1"/>
</dbReference>
<dbReference type="AlphaFoldDB" id="A0A1E8GJR4"/>
<dbReference type="OrthoDB" id="6462171at2"/>
<dbReference type="GO" id="GO:0005737">
    <property type="term" value="C:cytoplasm"/>
    <property type="evidence" value="ECO:0007669"/>
    <property type="project" value="UniProtKB-SubCell"/>
</dbReference>
<accession>A0A1E8GJR4</accession>
<dbReference type="SUPFAM" id="SSF47336">
    <property type="entry name" value="ACP-like"/>
    <property type="match status" value="1"/>
</dbReference>
<dbReference type="PROSITE" id="PS50075">
    <property type="entry name" value="CARRIER"/>
    <property type="match status" value="1"/>
</dbReference>
<dbReference type="GO" id="GO:0070395">
    <property type="term" value="P:lipoteichoic acid biosynthetic process"/>
    <property type="evidence" value="ECO:0007669"/>
    <property type="project" value="UniProtKB-UniRule"/>
</dbReference>
<keyword evidence="3 5" id="KW-0597">Phosphoprotein</keyword>
<dbReference type="InterPro" id="IPR003230">
    <property type="entry name" value="DltC"/>
</dbReference>
<keyword evidence="1 5" id="KW-0596">Phosphopantetheine</keyword>
<evidence type="ECO:0000256" key="3">
    <source>
        <dbReference type="ARBA" id="ARBA00022553"/>
    </source>
</evidence>
<evidence type="ECO:0000256" key="5">
    <source>
        <dbReference type="HAMAP-Rule" id="MF_00565"/>
    </source>
</evidence>
<name>A0A1E8GJR4_9LACT</name>
<feature type="domain" description="Carrier" evidence="6">
    <location>
        <begin position="1"/>
        <end position="78"/>
    </location>
</feature>
<protein>
    <recommendedName>
        <fullName evidence="5">D-alanyl carrier protein</fullName>
        <shortName evidence="5">DCP</shortName>
    </recommendedName>
    <alternativeName>
        <fullName evidence="5">D-alanine--poly(phosphoribitol) ligase subunit 2</fullName>
    </alternativeName>
</protein>
<evidence type="ECO:0000259" key="6">
    <source>
        <dbReference type="PROSITE" id="PS50075"/>
    </source>
</evidence>
<dbReference type="GO" id="GO:0016874">
    <property type="term" value="F:ligase activity"/>
    <property type="evidence" value="ECO:0007669"/>
    <property type="project" value="UniProtKB-KW"/>
</dbReference>
<dbReference type="EMBL" id="MKIR01000024">
    <property type="protein sequence ID" value="OFI48494.1"/>
    <property type="molecule type" value="Genomic_DNA"/>
</dbReference>
<keyword evidence="8" id="KW-1185">Reference proteome</keyword>
<dbReference type="GO" id="GO:0071555">
    <property type="term" value="P:cell wall organization"/>
    <property type="evidence" value="ECO:0007669"/>
    <property type="project" value="UniProtKB-KW"/>
</dbReference>
<comment type="pathway">
    <text evidence="5">Cell wall biogenesis; lipoteichoic acid biosynthesis.</text>
</comment>
<evidence type="ECO:0000256" key="4">
    <source>
        <dbReference type="ARBA" id="ARBA00023316"/>
    </source>
</evidence>
<dbReference type="GO" id="GO:0036370">
    <property type="term" value="F:D-alanyl carrier activity"/>
    <property type="evidence" value="ECO:0007669"/>
    <property type="project" value="UniProtKB-UniRule"/>
</dbReference>
<sequence>MENVKNGIIDIMEEVSGEDVSSMMDENFYDNGLLDSMATIEVLMSIQDEFGVTIPVLGFVREEWDTPNKVIAKVTEMLG</sequence>
<feature type="modified residue" description="O-(pantetheine 4'-phosphoryl)serine" evidence="5">
    <location>
        <position position="36"/>
    </location>
</feature>
<dbReference type="Pfam" id="PF00550">
    <property type="entry name" value="PP-binding"/>
    <property type="match status" value="1"/>
</dbReference>
<dbReference type="InterPro" id="IPR009081">
    <property type="entry name" value="PP-bd_ACP"/>
</dbReference>
<proteinExistence type="inferred from homology"/>
<dbReference type="UniPathway" id="UPA00556"/>
<dbReference type="Proteomes" id="UP000178622">
    <property type="component" value="Unassembled WGS sequence"/>
</dbReference>
<evidence type="ECO:0000313" key="8">
    <source>
        <dbReference type="Proteomes" id="UP000178622"/>
    </source>
</evidence>
<comment type="subcellular location">
    <subcellularLocation>
        <location evidence="5">Cytoplasm</location>
    </subcellularLocation>
</comment>
<dbReference type="Gene3D" id="1.10.1200.10">
    <property type="entry name" value="ACP-like"/>
    <property type="match status" value="1"/>
</dbReference>
<evidence type="ECO:0000256" key="2">
    <source>
        <dbReference type="ARBA" id="ARBA00022490"/>
    </source>
</evidence>
<keyword evidence="2 5" id="KW-0963">Cytoplasm</keyword>
<dbReference type="HAMAP" id="MF_00565">
    <property type="entry name" value="DltC"/>
    <property type="match status" value="1"/>
</dbReference>
<keyword evidence="7" id="KW-0436">Ligase</keyword>
<comment type="caution">
    <text evidence="7">The sequence shown here is derived from an EMBL/GenBank/DDBJ whole genome shotgun (WGS) entry which is preliminary data.</text>
</comment>
<evidence type="ECO:0000313" key="7">
    <source>
        <dbReference type="EMBL" id="OFI48494.1"/>
    </source>
</evidence>
<comment type="function">
    <text evidence="5">Carrier protein involved in the D-alanylation of lipoteichoic acid (LTA). The loading of thioester-linked D-alanine onto DltC is catalyzed by D-alanine--D-alanyl carrier protein ligase DltA. The DltC-carried D-alanyl group is further transferred to cell membrane phosphatidylglycerol (PG) by forming an ester bond, probably catalyzed by DltD. D-alanylation of LTA plays an important role in modulating the properties of the cell wall in Gram-positive bacteria, influencing the net charge of the cell wall.</text>
</comment>
<keyword evidence="4 5" id="KW-0961">Cell wall biogenesis/degradation</keyword>
<reference evidence="8" key="1">
    <citation type="submission" date="2016-09" db="EMBL/GenBank/DDBJ databases">
        <title>Draft genome sequence of a novel species of the family Streptococcaceae isolated from flowers.</title>
        <authorList>
            <person name="Chuah L.-O."/>
            <person name="Yap K.-P."/>
            <person name="Thong K.L."/>
            <person name="Liong M.T."/>
            <person name="Ahmad R."/>
            <person name="Rusul G."/>
        </authorList>
    </citation>
    <scope>NUCLEOTIDE SEQUENCE [LARGE SCALE GENOMIC DNA]</scope>
    <source>
        <strain evidence="8">DF1</strain>
    </source>
</reference>